<feature type="domain" description="DUF4832" evidence="2">
    <location>
        <begin position="309"/>
        <end position="465"/>
    </location>
</feature>
<reference evidence="3" key="1">
    <citation type="submission" date="2020-12" db="EMBL/GenBank/DDBJ databases">
        <title>The genome sequence of Inhella sp. 1Y17.</title>
        <authorList>
            <person name="Liu Y."/>
        </authorList>
    </citation>
    <scope>NUCLEOTIDE SEQUENCE</scope>
    <source>
        <strain evidence="3">1Y17</strain>
    </source>
</reference>
<protein>
    <submittedName>
        <fullName evidence="3">DUF4832 domain-containing protein</fullName>
    </submittedName>
</protein>
<dbReference type="AlphaFoldDB" id="A0A931J507"/>
<gene>
    <name evidence="3" type="ORF">I7X39_05930</name>
</gene>
<evidence type="ECO:0000259" key="2">
    <source>
        <dbReference type="Pfam" id="PF16116"/>
    </source>
</evidence>
<dbReference type="Proteomes" id="UP000613266">
    <property type="component" value="Unassembled WGS sequence"/>
</dbReference>
<feature type="chain" id="PRO_5037347720" evidence="1">
    <location>
        <begin position="23"/>
        <end position="482"/>
    </location>
</feature>
<dbReference type="InterPro" id="IPR032267">
    <property type="entry name" value="DUF4832"/>
</dbReference>
<comment type="caution">
    <text evidence="3">The sequence shown here is derived from an EMBL/GenBank/DDBJ whole genome shotgun (WGS) entry which is preliminary data.</text>
</comment>
<evidence type="ECO:0000313" key="3">
    <source>
        <dbReference type="EMBL" id="MBH9576442.1"/>
    </source>
</evidence>
<evidence type="ECO:0000313" key="4">
    <source>
        <dbReference type="Proteomes" id="UP000613266"/>
    </source>
</evidence>
<organism evidence="3 4">
    <name type="scientific">Inhella proteolytica</name>
    <dbReference type="NCBI Taxonomy" id="2795029"/>
    <lineage>
        <taxon>Bacteria</taxon>
        <taxon>Pseudomonadati</taxon>
        <taxon>Pseudomonadota</taxon>
        <taxon>Betaproteobacteria</taxon>
        <taxon>Burkholderiales</taxon>
        <taxon>Sphaerotilaceae</taxon>
        <taxon>Inhella</taxon>
    </lineage>
</organism>
<feature type="signal peptide" evidence="1">
    <location>
        <begin position="1"/>
        <end position="22"/>
    </location>
</feature>
<keyword evidence="4" id="KW-1185">Reference proteome</keyword>
<dbReference type="EMBL" id="JAEDAK010000003">
    <property type="protein sequence ID" value="MBH9576442.1"/>
    <property type="molecule type" value="Genomic_DNA"/>
</dbReference>
<dbReference type="Pfam" id="PF16116">
    <property type="entry name" value="DUF4832"/>
    <property type="match status" value="1"/>
</dbReference>
<name>A0A931J507_9BURK</name>
<evidence type="ECO:0000256" key="1">
    <source>
        <dbReference type="SAM" id="SignalP"/>
    </source>
</evidence>
<dbReference type="RefSeq" id="WP_198110061.1">
    <property type="nucleotide sequence ID" value="NZ_JAEDAK010000003.1"/>
</dbReference>
<keyword evidence="1" id="KW-0732">Signal</keyword>
<accession>A0A931J507</accession>
<dbReference type="Gene3D" id="3.20.20.80">
    <property type="entry name" value="Glycosidases"/>
    <property type="match status" value="1"/>
</dbReference>
<dbReference type="SUPFAM" id="SSF51445">
    <property type="entry name" value="(Trans)glycosidases"/>
    <property type="match status" value="1"/>
</dbReference>
<sequence>MRAWMHTLLGTALALGSQAAQAAWDPVNTSTAYQAIPLASDNTVNPLRGYHRWRGVELVPQSERALEAYQRYQWRDLETSPGVYNFSGLLAELATARSEGRKFALRLRMMAGYDDGQVYLPSYLVNHPSCQAGCGFWADDDAAQTGLTFVPDWNDPYLQERARALLQALAQAMGTQRHDLAWIDVGLYGQYGEWALHSALYAQAPAGILPATEASKRAFADMHFQAFPDVQQVMFALYSNRVALNYGLNQQTTTLKPVGLRVDCLARASFFDQWTHHPTDWAMFSNRWQTAPFVAEFCPFESGDLVNNPAAARQQAAQFHVSSIGNGNFASSVPRDQRWASLTDAERNDLLMLGREAGYRYALQSATVKLSSTGQLNLTAQVQNLGNAPAYEPWQLRAELVNASGTVAWSGNLAMNLRTSLGGGSSQSASAGWKLPKNLPKASYTLRLVVRSTAPAPRRALQLANVERVGEGGVVLGTLRNR</sequence>
<dbReference type="InterPro" id="IPR017853">
    <property type="entry name" value="GH"/>
</dbReference>
<proteinExistence type="predicted"/>